<organism evidence="1 2">
    <name type="scientific">Alkalibacillus flavidus</name>
    <dbReference type="NCBI Taxonomy" id="546021"/>
    <lineage>
        <taxon>Bacteria</taxon>
        <taxon>Bacillati</taxon>
        <taxon>Bacillota</taxon>
        <taxon>Bacilli</taxon>
        <taxon>Bacillales</taxon>
        <taxon>Bacillaceae</taxon>
        <taxon>Alkalibacillus</taxon>
    </lineage>
</organism>
<keyword evidence="2" id="KW-1185">Reference proteome</keyword>
<dbReference type="InterPro" id="IPR036866">
    <property type="entry name" value="RibonucZ/Hydroxyglut_hydro"/>
</dbReference>
<dbReference type="Gene3D" id="3.60.15.10">
    <property type="entry name" value="Ribonuclease Z/Hydroxyacylglutathione hydrolase-like"/>
    <property type="match status" value="1"/>
</dbReference>
<sequence>MNVWIVMLWLIGSVTSSPISEEPWLFTPTSAGDTVLLQDDQETILINTGKRDQYEAIERLMKINDVSPIKSIVMTSSEANSCSNVRRLTERHPIKHIYMTETMASSCANQLNDSINQLTLNEDVHFALNRDMFFHYHPVDPSKGNMIVSNNQTSVYWFESEQSPILEDIDILYTPSYVKHDDMDEAVIDKLNPQLAIINQDVDHYDSSIHQLLQTLWIDTYLLKQNLAIHIFNDVDDFSIRLEKLPKND</sequence>
<name>A0ABV2KRV3_9BACI</name>
<dbReference type="SUPFAM" id="SSF56281">
    <property type="entry name" value="Metallo-hydrolase/oxidoreductase"/>
    <property type="match status" value="1"/>
</dbReference>
<gene>
    <name evidence="1" type="ORF">ABID56_000391</name>
</gene>
<reference evidence="1 2" key="1">
    <citation type="submission" date="2024-06" db="EMBL/GenBank/DDBJ databases">
        <title>Genomic Encyclopedia of Type Strains, Phase IV (KMG-IV): sequencing the most valuable type-strain genomes for metagenomic binning, comparative biology and taxonomic classification.</title>
        <authorList>
            <person name="Goeker M."/>
        </authorList>
    </citation>
    <scope>NUCLEOTIDE SEQUENCE [LARGE SCALE GENOMIC DNA]</scope>
    <source>
        <strain evidence="1 2">DSM 23520</strain>
    </source>
</reference>
<dbReference type="EMBL" id="JBEPMX010000001">
    <property type="protein sequence ID" value="MET3682312.1"/>
    <property type="molecule type" value="Genomic_DNA"/>
</dbReference>
<evidence type="ECO:0000313" key="2">
    <source>
        <dbReference type="Proteomes" id="UP001549167"/>
    </source>
</evidence>
<dbReference type="Proteomes" id="UP001549167">
    <property type="component" value="Unassembled WGS sequence"/>
</dbReference>
<proteinExistence type="predicted"/>
<accession>A0ABV2KRV3</accession>
<dbReference type="RefSeq" id="WP_354218820.1">
    <property type="nucleotide sequence ID" value="NZ_JBEPMX010000001.1"/>
</dbReference>
<protein>
    <recommendedName>
        <fullName evidence="3">MBL fold metallo-hydrolase</fullName>
    </recommendedName>
</protein>
<evidence type="ECO:0000313" key="1">
    <source>
        <dbReference type="EMBL" id="MET3682312.1"/>
    </source>
</evidence>
<evidence type="ECO:0008006" key="3">
    <source>
        <dbReference type="Google" id="ProtNLM"/>
    </source>
</evidence>
<comment type="caution">
    <text evidence="1">The sequence shown here is derived from an EMBL/GenBank/DDBJ whole genome shotgun (WGS) entry which is preliminary data.</text>
</comment>